<dbReference type="RefSeq" id="WP_311940063.1">
    <property type="nucleotide sequence ID" value="NZ_JAVSCK010000003.1"/>
</dbReference>
<evidence type="ECO:0000259" key="2">
    <source>
        <dbReference type="Pfam" id="PF06580"/>
    </source>
</evidence>
<evidence type="ECO:0000256" key="1">
    <source>
        <dbReference type="SAM" id="Phobius"/>
    </source>
</evidence>
<keyword evidence="1" id="KW-1133">Transmembrane helix</keyword>
<feature type="transmembrane region" description="Helical" evidence="1">
    <location>
        <begin position="113"/>
        <end position="135"/>
    </location>
</feature>
<dbReference type="Proteomes" id="UP001597163">
    <property type="component" value="Unassembled WGS sequence"/>
</dbReference>
<comment type="caution">
    <text evidence="3">The sequence shown here is derived from an EMBL/GenBank/DDBJ whole genome shotgun (WGS) entry which is preliminary data.</text>
</comment>
<dbReference type="EMBL" id="JBHTLJ010000003">
    <property type="protein sequence ID" value="MFD1163031.1"/>
    <property type="molecule type" value="Genomic_DNA"/>
</dbReference>
<gene>
    <name evidence="3" type="ORF">ACFQ2E_11415</name>
</gene>
<keyword evidence="1" id="KW-0472">Membrane</keyword>
<reference evidence="4" key="1">
    <citation type="journal article" date="2019" name="Int. J. Syst. Evol. Microbiol.">
        <title>The Global Catalogue of Microorganisms (GCM) 10K type strain sequencing project: providing services to taxonomists for standard genome sequencing and annotation.</title>
        <authorList>
            <consortium name="The Broad Institute Genomics Platform"/>
            <consortium name="The Broad Institute Genome Sequencing Center for Infectious Disease"/>
            <person name="Wu L."/>
            <person name="Ma J."/>
        </authorList>
    </citation>
    <scope>NUCLEOTIDE SEQUENCE [LARGE SCALE GENOMIC DNA]</scope>
    <source>
        <strain evidence="4">CCUG 63246</strain>
    </source>
</reference>
<keyword evidence="3" id="KW-0418">Kinase</keyword>
<dbReference type="Pfam" id="PF06580">
    <property type="entry name" value="His_kinase"/>
    <property type="match status" value="1"/>
</dbReference>
<dbReference type="GO" id="GO:0004673">
    <property type="term" value="F:protein histidine kinase activity"/>
    <property type="evidence" value="ECO:0007669"/>
    <property type="project" value="UniProtKB-EC"/>
</dbReference>
<evidence type="ECO:0000313" key="4">
    <source>
        <dbReference type="Proteomes" id="UP001597163"/>
    </source>
</evidence>
<feature type="transmembrane region" description="Helical" evidence="1">
    <location>
        <begin position="69"/>
        <end position="93"/>
    </location>
</feature>
<dbReference type="InterPro" id="IPR010559">
    <property type="entry name" value="Sig_transdc_His_kin_internal"/>
</dbReference>
<evidence type="ECO:0000313" key="3">
    <source>
        <dbReference type="EMBL" id="MFD1163031.1"/>
    </source>
</evidence>
<keyword evidence="1" id="KW-0812">Transmembrane</keyword>
<dbReference type="EC" id="2.7.13.3" evidence="3"/>
<dbReference type="PANTHER" id="PTHR34220">
    <property type="entry name" value="SENSOR HISTIDINE KINASE YPDA"/>
    <property type="match status" value="1"/>
</dbReference>
<feature type="domain" description="Signal transduction histidine kinase internal region" evidence="2">
    <location>
        <begin position="154"/>
        <end position="233"/>
    </location>
</feature>
<organism evidence="3 4">
    <name type="scientific">Hwangdonia seohaensis</name>
    <dbReference type="NCBI Taxonomy" id="1240727"/>
    <lineage>
        <taxon>Bacteria</taxon>
        <taxon>Pseudomonadati</taxon>
        <taxon>Bacteroidota</taxon>
        <taxon>Flavobacteriia</taxon>
        <taxon>Flavobacteriales</taxon>
        <taxon>Flavobacteriaceae</taxon>
        <taxon>Hwangdonia</taxon>
    </lineage>
</organism>
<dbReference type="InterPro" id="IPR036890">
    <property type="entry name" value="HATPase_C_sf"/>
</dbReference>
<name>A0ABW3RDE6_9FLAO</name>
<keyword evidence="3" id="KW-0808">Transferase</keyword>
<feature type="transmembrane region" description="Helical" evidence="1">
    <location>
        <begin position="31"/>
        <end position="57"/>
    </location>
</feature>
<sequence length="344" mass="39868">MSKKTILFHVLFWVLLMLSFAISEWNYRNTFIDAIVFEFLFLPIRMIAVYINWLVFIPKFLYTNKHTHYATAIIVLLSVLAITQRVFVLYYGYPQFFPEWTVGQHIHVFKFTSLVQVALIIATPLAITTGWKLFVDLKEKEQFTKVLEKEKTDSELKYLKSQINPHFLFNTLNNIYGLSLENSKKTSGLILKLSDFLSFSLYESNQKLIPLEKEIALMNDFIALEKSRFEDRVKVVLKLSKNKTSDILIPPLILVPFVENAFKHSLKNETEMATIHIHLSVSEKNLNFAVTNSKPLDSGILSKNKGLGLINIKKRLAIIYEDNYSLHINEQPDSYTIKLHIKTA</sequence>
<dbReference type="PANTHER" id="PTHR34220:SF7">
    <property type="entry name" value="SENSOR HISTIDINE KINASE YPDA"/>
    <property type="match status" value="1"/>
</dbReference>
<protein>
    <submittedName>
        <fullName evidence="3">Sensor histidine kinase</fullName>
        <ecNumber evidence="3">2.7.13.3</ecNumber>
    </submittedName>
</protein>
<accession>A0ABW3RDE6</accession>
<dbReference type="InterPro" id="IPR050640">
    <property type="entry name" value="Bact_2-comp_sensor_kinase"/>
</dbReference>
<proteinExistence type="predicted"/>
<dbReference type="Gene3D" id="3.30.565.10">
    <property type="entry name" value="Histidine kinase-like ATPase, C-terminal domain"/>
    <property type="match status" value="1"/>
</dbReference>
<keyword evidence="4" id="KW-1185">Reference proteome</keyword>